<dbReference type="RefSeq" id="WP_146150389.1">
    <property type="nucleotide sequence ID" value="NZ_BSRZ01000020.1"/>
</dbReference>
<organism evidence="1 2">
    <name type="scientific">Actinomadura rubrobrunea</name>
    <dbReference type="NCBI Taxonomy" id="115335"/>
    <lineage>
        <taxon>Bacteria</taxon>
        <taxon>Bacillati</taxon>
        <taxon>Actinomycetota</taxon>
        <taxon>Actinomycetes</taxon>
        <taxon>Streptosporangiales</taxon>
        <taxon>Thermomonosporaceae</taxon>
        <taxon>Actinomadura</taxon>
    </lineage>
</organism>
<reference evidence="1" key="1">
    <citation type="submission" date="2023-02" db="EMBL/GenBank/DDBJ databases">
        <title>Actinomadura rubrobrunea NBRC 14622.</title>
        <authorList>
            <person name="Ichikawa N."/>
            <person name="Sato H."/>
            <person name="Tonouchi N."/>
        </authorList>
    </citation>
    <scope>NUCLEOTIDE SEQUENCE</scope>
    <source>
        <strain evidence="1">NBRC 14622</strain>
    </source>
</reference>
<sequence>MQCGHSALLPPCVPARLIADAAVIGQRWSRPSERRPRIPAWATSPGGEGAGLSAVRQAGFAAWRTADVMAVVRLLVRPHDVLAVPLVRTWRTLMPEHVPALVTPRGRDGHA</sequence>
<accession>A0A9W6PZH1</accession>
<dbReference type="Proteomes" id="UP001165124">
    <property type="component" value="Unassembled WGS sequence"/>
</dbReference>
<dbReference type="AlphaFoldDB" id="A0A9W6PZH1"/>
<name>A0A9W6PZH1_9ACTN</name>
<gene>
    <name evidence="1" type="ORF">Arub01_54570</name>
</gene>
<proteinExistence type="predicted"/>
<dbReference type="EMBL" id="BSRZ01000020">
    <property type="protein sequence ID" value="GLW67214.1"/>
    <property type="molecule type" value="Genomic_DNA"/>
</dbReference>
<evidence type="ECO:0000313" key="2">
    <source>
        <dbReference type="Proteomes" id="UP001165124"/>
    </source>
</evidence>
<keyword evidence="2" id="KW-1185">Reference proteome</keyword>
<comment type="caution">
    <text evidence="1">The sequence shown here is derived from an EMBL/GenBank/DDBJ whole genome shotgun (WGS) entry which is preliminary data.</text>
</comment>
<evidence type="ECO:0000313" key="1">
    <source>
        <dbReference type="EMBL" id="GLW67214.1"/>
    </source>
</evidence>
<protein>
    <submittedName>
        <fullName evidence="1">Uncharacterized protein</fullName>
    </submittedName>
</protein>